<accession>A0A0K0XZ75</accession>
<dbReference type="OrthoDB" id="648493at2"/>
<keyword evidence="2" id="KW-1185">Reference proteome</keyword>
<organism evidence="1 2">
    <name type="scientific">Wenzhouxiangella marina</name>
    <dbReference type="NCBI Taxonomy" id="1579979"/>
    <lineage>
        <taxon>Bacteria</taxon>
        <taxon>Pseudomonadati</taxon>
        <taxon>Pseudomonadota</taxon>
        <taxon>Gammaproteobacteria</taxon>
        <taxon>Chromatiales</taxon>
        <taxon>Wenzhouxiangellaceae</taxon>
        <taxon>Wenzhouxiangella</taxon>
    </lineage>
</organism>
<gene>
    <name evidence="1" type="ORF">WM2015_2635</name>
</gene>
<dbReference type="RefSeq" id="WP_049726509.1">
    <property type="nucleotide sequence ID" value="NZ_CP012154.1"/>
</dbReference>
<evidence type="ECO:0000313" key="2">
    <source>
        <dbReference type="Proteomes" id="UP000066624"/>
    </source>
</evidence>
<dbReference type="Proteomes" id="UP000066624">
    <property type="component" value="Chromosome"/>
</dbReference>
<dbReference type="KEGG" id="wma:WM2015_2635"/>
<name>A0A0K0XZ75_9GAMM</name>
<reference evidence="1 2" key="1">
    <citation type="submission" date="2015-07" db="EMBL/GenBank/DDBJ databases">
        <authorList>
            <person name="Noorani M."/>
        </authorList>
    </citation>
    <scope>NUCLEOTIDE SEQUENCE [LARGE SCALE GENOMIC DNA]</scope>
    <source>
        <strain evidence="1 2">KCTC 42284</strain>
    </source>
</reference>
<proteinExistence type="predicted"/>
<sequence length="246" mass="26843">MSSTPETAAPRSLPFRLAHLWLGAALLVTLLGFTPGYFLRLGEATWFQHMHGMSATLWMVLLVMQPWLATHGRLRQHRRNGLIGLIVGGMVIGTALAVLPFNIEGAVSGDSSPVAPPTFLYGVTLFDLVAISGFAISLIMAMLKVRQVEDHAMWMISTVFWVLLPGLARFIAFALLFTVGIGELTLVDIVTWTGWAVMALLLGIMIRLRKAHPALILALIGNASALLVRPLGDNEAWRAFCQAIFT</sequence>
<evidence type="ECO:0000313" key="1">
    <source>
        <dbReference type="EMBL" id="AKS42993.1"/>
    </source>
</evidence>
<dbReference type="EMBL" id="CP012154">
    <property type="protein sequence ID" value="AKS42993.1"/>
    <property type="molecule type" value="Genomic_DNA"/>
</dbReference>
<dbReference type="AlphaFoldDB" id="A0A0K0XZ75"/>
<protein>
    <submittedName>
        <fullName evidence="1">Uncharacterized protein</fullName>
    </submittedName>
</protein>